<accession>W9NU51</accession>
<dbReference type="HOGENOM" id="CLU_794626_0_0_1"/>
<proteinExistence type="predicted"/>
<dbReference type="EMBL" id="JH650985">
    <property type="protein sequence ID" value="EXA33492.1"/>
    <property type="molecule type" value="Genomic_DNA"/>
</dbReference>
<dbReference type="AlphaFoldDB" id="W9NU51"/>
<reference evidence="1" key="1">
    <citation type="submission" date="2011-10" db="EMBL/GenBank/DDBJ databases">
        <title>The Genome Sequence of Fusarium oxysporum HDV247.</title>
        <authorList>
            <consortium name="The Broad Institute Genome Sequencing Platform"/>
            <person name="Ma L.-J."/>
            <person name="Gale L.R."/>
            <person name="Schwartz D.C."/>
            <person name="Zhou S."/>
            <person name="Corby-Kistler H."/>
            <person name="Young S.K."/>
            <person name="Zeng Q."/>
            <person name="Gargeya S."/>
            <person name="Fitzgerald M."/>
            <person name="Haas B."/>
            <person name="Abouelleil A."/>
            <person name="Alvarado L."/>
            <person name="Arachchi H.M."/>
            <person name="Berlin A."/>
            <person name="Brown A."/>
            <person name="Chapman S.B."/>
            <person name="Chen Z."/>
            <person name="Dunbar C."/>
            <person name="Freedman E."/>
            <person name="Gearin G."/>
            <person name="Goldberg J."/>
            <person name="Griggs A."/>
            <person name="Gujja S."/>
            <person name="Heiman D."/>
            <person name="Howarth C."/>
            <person name="Larson L."/>
            <person name="Lui A."/>
            <person name="MacDonald P.J.P."/>
            <person name="Montmayeur A."/>
            <person name="Murphy C."/>
            <person name="Neiman D."/>
            <person name="Pearson M."/>
            <person name="Priest M."/>
            <person name="Roberts A."/>
            <person name="Saif S."/>
            <person name="Shea T."/>
            <person name="Shenoy N."/>
            <person name="Sisk P."/>
            <person name="Stolte C."/>
            <person name="Sykes S."/>
            <person name="Wortman J."/>
            <person name="Nusbaum C."/>
            <person name="Birren B."/>
        </authorList>
    </citation>
    <scope>NUCLEOTIDE SEQUENCE [LARGE SCALE GENOMIC DNA]</scope>
    <source>
        <strain evidence="1">HDV247</strain>
    </source>
</reference>
<dbReference type="Proteomes" id="UP000030751">
    <property type="component" value="Unassembled WGS sequence"/>
</dbReference>
<reference evidence="1" key="2">
    <citation type="submission" date="2012-05" db="EMBL/GenBank/DDBJ databases">
        <title>Annotation of the Genome Sequence of Fusarium oxysporum HDV247.</title>
        <authorList>
            <consortium name="The Broad Institute Genomics Platform"/>
            <person name="Ma L.-J."/>
            <person name="Corby-Kistler H."/>
            <person name="Broz K."/>
            <person name="Gale L.R."/>
            <person name="Jonkers W."/>
            <person name="O'Donnell K."/>
            <person name="Ploetz R."/>
            <person name="Steinberg C."/>
            <person name="Schwartz D.C."/>
            <person name="VanEtten H."/>
            <person name="Zhou S."/>
            <person name="Young S.K."/>
            <person name="Zeng Q."/>
            <person name="Gargeya S."/>
            <person name="Fitzgerald M."/>
            <person name="Abouelleil A."/>
            <person name="Alvarado L."/>
            <person name="Chapman S.B."/>
            <person name="Gainer-Dewar J."/>
            <person name="Goldberg J."/>
            <person name="Griggs A."/>
            <person name="Gujja S."/>
            <person name="Hansen M."/>
            <person name="Howarth C."/>
            <person name="Imamovic A."/>
            <person name="Ireland A."/>
            <person name="Larimer J."/>
            <person name="McCowan C."/>
            <person name="Murphy C."/>
            <person name="Pearson M."/>
            <person name="Poon T.W."/>
            <person name="Priest M."/>
            <person name="Roberts A."/>
            <person name="Saif S."/>
            <person name="Shea T."/>
            <person name="Sykes S."/>
            <person name="Wortman J."/>
            <person name="Nusbaum C."/>
            <person name="Birren B."/>
        </authorList>
    </citation>
    <scope>NUCLEOTIDE SEQUENCE</scope>
    <source>
        <strain evidence="1">HDV247</strain>
    </source>
</reference>
<gene>
    <name evidence="1" type="ORF">FOVG_15213</name>
</gene>
<protein>
    <submittedName>
        <fullName evidence="1">Uncharacterized protein</fullName>
    </submittedName>
</protein>
<organism evidence="1">
    <name type="scientific">Fusarium oxysporum f. sp. pisi HDV247</name>
    <dbReference type="NCBI Taxonomy" id="1080344"/>
    <lineage>
        <taxon>Eukaryota</taxon>
        <taxon>Fungi</taxon>
        <taxon>Dikarya</taxon>
        <taxon>Ascomycota</taxon>
        <taxon>Pezizomycotina</taxon>
        <taxon>Sordariomycetes</taxon>
        <taxon>Hypocreomycetidae</taxon>
        <taxon>Hypocreales</taxon>
        <taxon>Nectriaceae</taxon>
        <taxon>Fusarium</taxon>
        <taxon>Fusarium oxysporum species complex</taxon>
    </lineage>
</organism>
<dbReference type="OrthoDB" id="5101931at2759"/>
<sequence>MDHEALMRMVADGLTFMAIHMAAKENAEAWGGPHWLPKDVREAYKTDGKACDYSNVPDRVVYAIYHITNLSKDKSPGSDFSSLWEVEGSLRVAATLPGGTTFLSDDVAWEVYEEMKILLAAVPKDKGKEICRTAQSQSSGSGIVPFASRSNTAPGDTIVAHTDDGGNLRLRLAKRKRAGTNFTDENPIVVFEDDKPVPKVAKADSRPIDSMPTTNQEPTTSFKQIFSDAMDLRNRRVKAEVRQQLQKDLDESLRQVETASALETGGASNQEANYRLEGATLLRDRISIAIPSTSAEEIKKMEDDLGGLYESRRLILEDMACIKDIMDAKIWYNEAKTANWMRFLDEGDV</sequence>
<name>W9NU51_FUSOX</name>
<evidence type="ECO:0000313" key="1">
    <source>
        <dbReference type="EMBL" id="EXA33492.1"/>
    </source>
</evidence>